<reference evidence="1" key="1">
    <citation type="submission" date="2020-10" db="EMBL/GenBank/DDBJ databases">
        <authorList>
            <person name="Castelo-Branco R."/>
            <person name="Eusebio N."/>
            <person name="Adriana R."/>
            <person name="Vieira A."/>
            <person name="Brugerolle De Fraissinette N."/>
            <person name="Rezende De Castro R."/>
            <person name="Schneider M.P."/>
            <person name="Vasconcelos V."/>
            <person name="Leao P.N."/>
        </authorList>
    </citation>
    <scope>NUCLEOTIDE SEQUENCE</scope>
    <source>
        <strain evidence="1">LEGE 07157</strain>
    </source>
</reference>
<dbReference type="Pfam" id="PF08869">
    <property type="entry name" value="XisI"/>
    <property type="match status" value="1"/>
</dbReference>
<organism evidence="1 2">
    <name type="scientific">Lusitaniella coriacea LEGE 07157</name>
    <dbReference type="NCBI Taxonomy" id="945747"/>
    <lineage>
        <taxon>Bacteria</taxon>
        <taxon>Bacillati</taxon>
        <taxon>Cyanobacteriota</taxon>
        <taxon>Cyanophyceae</taxon>
        <taxon>Spirulinales</taxon>
        <taxon>Lusitaniellaceae</taxon>
        <taxon>Lusitaniella</taxon>
    </lineage>
</organism>
<keyword evidence="2" id="KW-1185">Reference proteome</keyword>
<dbReference type="AlphaFoldDB" id="A0A8J7DX89"/>
<dbReference type="RefSeq" id="WP_194029624.1">
    <property type="nucleotide sequence ID" value="NZ_JADEWZ010000015.1"/>
</dbReference>
<accession>A0A8J7DX89</accession>
<evidence type="ECO:0000313" key="1">
    <source>
        <dbReference type="EMBL" id="MBE9116534.1"/>
    </source>
</evidence>
<dbReference type="Proteomes" id="UP000654482">
    <property type="component" value="Unassembled WGS sequence"/>
</dbReference>
<evidence type="ECO:0000313" key="2">
    <source>
        <dbReference type="Proteomes" id="UP000654482"/>
    </source>
</evidence>
<dbReference type="Gene3D" id="3.30.310.110">
    <property type="entry name" value="XisI-like"/>
    <property type="match status" value="1"/>
</dbReference>
<name>A0A8J7DX89_9CYAN</name>
<gene>
    <name evidence="1" type="ORF">IQ249_11550</name>
</gene>
<proteinExistence type="predicted"/>
<dbReference type="EMBL" id="JADEWZ010000015">
    <property type="protein sequence ID" value="MBE9116534.1"/>
    <property type="molecule type" value="Genomic_DNA"/>
</dbReference>
<dbReference type="CDD" id="cd16382">
    <property type="entry name" value="XisI-like"/>
    <property type="match status" value="1"/>
</dbReference>
<dbReference type="SUPFAM" id="SSF143847">
    <property type="entry name" value="XisI-like"/>
    <property type="match status" value="1"/>
</dbReference>
<comment type="caution">
    <text evidence="1">The sequence shown here is derived from an EMBL/GenBank/DDBJ whole genome shotgun (WGS) entry which is preliminary data.</text>
</comment>
<sequence length="111" mass="12844">MKKLEFYRQCVERLLAQYAQGTLKTGEIEVQMIIERERDRYLILDVGWQGNRRIHTCTVHFNIEDGKIWIQENVTEAELGQALVEMGVAREDIILGFQVPSVRVYTAFGVA</sequence>
<dbReference type="InterPro" id="IPR014968">
    <property type="entry name" value="XisI"/>
</dbReference>
<protein>
    <submittedName>
        <fullName evidence="1">XisI protein</fullName>
    </submittedName>
</protein>
<dbReference type="InterPro" id="IPR035943">
    <property type="entry name" value="XisI-like_sf"/>
</dbReference>